<dbReference type="Proteomes" id="UP000410984">
    <property type="component" value="Unassembled WGS sequence"/>
</dbReference>
<reference evidence="1 2" key="1">
    <citation type="submission" date="2019-06" db="EMBL/GenBank/DDBJ databases">
        <authorList>
            <person name="Rodrigo-Torres L."/>
            <person name="Arahal R. D."/>
            <person name="Lucena T."/>
        </authorList>
    </citation>
    <scope>NUCLEOTIDE SEQUENCE [LARGE SCALE GENOMIC DNA]</scope>
    <source>
        <strain evidence="1 2">SB0023/3</strain>
    </source>
</reference>
<gene>
    <name evidence="1" type="ORF">MET9862_01204</name>
</gene>
<accession>A0A509EBV1</accession>
<dbReference type="EMBL" id="CABFPH010000011">
    <property type="protein sequence ID" value="VUD70633.1"/>
    <property type="molecule type" value="Genomic_DNA"/>
</dbReference>
<dbReference type="AlphaFoldDB" id="A0A509EBV1"/>
<evidence type="ECO:0000313" key="2">
    <source>
        <dbReference type="Proteomes" id="UP000410984"/>
    </source>
</evidence>
<proteinExistence type="predicted"/>
<sequence>MRTIPVLGPIRHGARLALVGALLIAAVTPGSARDGQNAAIIGGLAAGVVGGVAAGALINGANQPPPPPPPGYRPRRVVGEEPEEVVVRRPRGPICHYERRKVWLNDEDFTYKRVEVCE</sequence>
<dbReference type="RefSeq" id="WP_142582203.1">
    <property type="nucleotide sequence ID" value="NZ_CABFPH010000011.1"/>
</dbReference>
<evidence type="ECO:0000313" key="1">
    <source>
        <dbReference type="EMBL" id="VUD70633.1"/>
    </source>
</evidence>
<keyword evidence="2" id="KW-1185">Reference proteome</keyword>
<protein>
    <submittedName>
        <fullName evidence="1">Uncharacterized protein</fullName>
    </submittedName>
</protein>
<organism evidence="1 2">
    <name type="scientific">Methylobacterium symbioticum</name>
    <dbReference type="NCBI Taxonomy" id="2584084"/>
    <lineage>
        <taxon>Bacteria</taxon>
        <taxon>Pseudomonadati</taxon>
        <taxon>Pseudomonadota</taxon>
        <taxon>Alphaproteobacteria</taxon>
        <taxon>Hyphomicrobiales</taxon>
        <taxon>Methylobacteriaceae</taxon>
        <taxon>Methylobacterium</taxon>
    </lineage>
</organism>
<name>A0A509EBV1_9HYPH</name>